<dbReference type="SUPFAM" id="SSF48452">
    <property type="entry name" value="TPR-like"/>
    <property type="match status" value="1"/>
</dbReference>
<comment type="caution">
    <text evidence="10">The sequence shown here is derived from an EMBL/GenBank/DDBJ whole genome shotgun (WGS) entry which is preliminary data.</text>
</comment>
<organism evidence="10 11">
    <name type="scientific">Gracilibacillus halotolerans</name>
    <dbReference type="NCBI Taxonomy" id="74386"/>
    <lineage>
        <taxon>Bacteria</taxon>
        <taxon>Bacillati</taxon>
        <taxon>Bacillota</taxon>
        <taxon>Bacilli</taxon>
        <taxon>Bacillales</taxon>
        <taxon>Bacillaceae</taxon>
        <taxon>Gracilibacillus</taxon>
    </lineage>
</organism>
<gene>
    <name evidence="10" type="ORF">GGQ92_000555</name>
</gene>
<name>A0A841RM42_9BACI</name>
<evidence type="ECO:0000256" key="4">
    <source>
        <dbReference type="ARBA" id="ARBA00022801"/>
    </source>
</evidence>
<keyword evidence="7" id="KW-0802">TPR repeat</keyword>
<dbReference type="EC" id="3.4.21.105" evidence="10"/>
<dbReference type="InterPro" id="IPR019734">
    <property type="entry name" value="TPR_rpt"/>
</dbReference>
<feature type="transmembrane region" description="Helical" evidence="8">
    <location>
        <begin position="272"/>
        <end position="290"/>
    </location>
</feature>
<accession>A0A841RM42</accession>
<comment type="similarity">
    <text evidence="2">Belongs to the peptidase S54 family.</text>
</comment>
<feature type="transmembrane region" description="Helical" evidence="8">
    <location>
        <begin position="326"/>
        <end position="345"/>
    </location>
</feature>
<dbReference type="SMART" id="SM00028">
    <property type="entry name" value="TPR"/>
    <property type="match status" value="2"/>
</dbReference>
<feature type="repeat" description="TPR" evidence="7">
    <location>
        <begin position="474"/>
        <end position="507"/>
    </location>
</feature>
<dbReference type="AlphaFoldDB" id="A0A841RM42"/>
<evidence type="ECO:0000256" key="1">
    <source>
        <dbReference type="ARBA" id="ARBA00004141"/>
    </source>
</evidence>
<keyword evidence="6 8" id="KW-0472">Membrane</keyword>
<evidence type="ECO:0000256" key="3">
    <source>
        <dbReference type="ARBA" id="ARBA00022692"/>
    </source>
</evidence>
<dbReference type="Pfam" id="PF01694">
    <property type="entry name" value="Rhomboid"/>
    <property type="match status" value="1"/>
</dbReference>
<dbReference type="Proteomes" id="UP000572212">
    <property type="component" value="Unassembled WGS sequence"/>
</dbReference>
<dbReference type="PANTHER" id="PTHR43731:SF14">
    <property type="entry name" value="PRESENILIN-ASSOCIATED RHOMBOID-LIKE PROTEIN, MITOCHONDRIAL"/>
    <property type="match status" value="1"/>
</dbReference>
<protein>
    <submittedName>
        <fullName evidence="10">Rhomboid protease GluP</fullName>
        <ecNumber evidence="10">3.4.21.105</ecNumber>
    </submittedName>
</protein>
<evidence type="ECO:0000313" key="11">
    <source>
        <dbReference type="Proteomes" id="UP000572212"/>
    </source>
</evidence>
<keyword evidence="3 8" id="KW-0812">Transmembrane</keyword>
<proteinExistence type="inferred from homology"/>
<evidence type="ECO:0000256" key="8">
    <source>
        <dbReference type="SAM" id="Phobius"/>
    </source>
</evidence>
<evidence type="ECO:0000256" key="2">
    <source>
        <dbReference type="ARBA" id="ARBA00009045"/>
    </source>
</evidence>
<dbReference type="PROSITE" id="PS50005">
    <property type="entry name" value="TPR"/>
    <property type="match status" value="1"/>
</dbReference>
<evidence type="ECO:0000259" key="9">
    <source>
        <dbReference type="Pfam" id="PF01694"/>
    </source>
</evidence>
<evidence type="ECO:0000256" key="7">
    <source>
        <dbReference type="PROSITE-ProRule" id="PRU00339"/>
    </source>
</evidence>
<dbReference type="GO" id="GO:0006508">
    <property type="term" value="P:proteolysis"/>
    <property type="evidence" value="ECO:0007669"/>
    <property type="project" value="UniProtKB-KW"/>
</dbReference>
<dbReference type="Pfam" id="PF14559">
    <property type="entry name" value="TPR_19"/>
    <property type="match status" value="1"/>
</dbReference>
<dbReference type="InterPro" id="IPR050925">
    <property type="entry name" value="Rhomboid_protease_S54"/>
</dbReference>
<dbReference type="GO" id="GO:0016020">
    <property type="term" value="C:membrane"/>
    <property type="evidence" value="ECO:0007669"/>
    <property type="project" value="UniProtKB-SubCell"/>
</dbReference>
<keyword evidence="5 8" id="KW-1133">Transmembrane helix</keyword>
<dbReference type="InterPro" id="IPR022764">
    <property type="entry name" value="Peptidase_S54_rhomboid_dom"/>
</dbReference>
<dbReference type="Gene3D" id="1.25.40.10">
    <property type="entry name" value="Tetratricopeptide repeat domain"/>
    <property type="match status" value="1"/>
</dbReference>
<feature type="domain" description="Peptidase S54 rhomboid" evidence="9">
    <location>
        <begin position="231"/>
        <end position="364"/>
    </location>
</feature>
<evidence type="ECO:0000256" key="6">
    <source>
        <dbReference type="ARBA" id="ARBA00023136"/>
    </source>
</evidence>
<dbReference type="GO" id="GO:0004252">
    <property type="term" value="F:serine-type endopeptidase activity"/>
    <property type="evidence" value="ECO:0007669"/>
    <property type="project" value="InterPro"/>
</dbReference>
<comment type="subcellular location">
    <subcellularLocation>
        <location evidence="1">Membrane</location>
        <topology evidence="1">Multi-pass membrane protein</topology>
    </subcellularLocation>
</comment>
<dbReference type="EMBL" id="JACHON010000001">
    <property type="protein sequence ID" value="MBB6511788.1"/>
    <property type="molecule type" value="Genomic_DNA"/>
</dbReference>
<dbReference type="InterPro" id="IPR035952">
    <property type="entry name" value="Rhomboid-like_sf"/>
</dbReference>
<dbReference type="SUPFAM" id="SSF144091">
    <property type="entry name" value="Rhomboid-like"/>
    <property type="match status" value="1"/>
</dbReference>
<feature type="transmembrane region" description="Helical" evidence="8">
    <location>
        <begin position="376"/>
        <end position="394"/>
    </location>
</feature>
<keyword evidence="11" id="KW-1185">Reference proteome</keyword>
<feature type="transmembrane region" description="Helical" evidence="8">
    <location>
        <begin position="351"/>
        <end position="369"/>
    </location>
</feature>
<feature type="transmembrane region" description="Helical" evidence="8">
    <location>
        <begin position="185"/>
        <end position="205"/>
    </location>
</feature>
<evidence type="ECO:0000313" key="10">
    <source>
        <dbReference type="EMBL" id="MBB6511788.1"/>
    </source>
</evidence>
<keyword evidence="4 10" id="KW-0378">Hydrolase</keyword>
<feature type="transmembrane region" description="Helical" evidence="8">
    <location>
        <begin position="240"/>
        <end position="260"/>
    </location>
</feature>
<reference evidence="10 11" key="1">
    <citation type="submission" date="2020-08" db="EMBL/GenBank/DDBJ databases">
        <title>Genomic Encyclopedia of Type Strains, Phase IV (KMG-IV): sequencing the most valuable type-strain genomes for metagenomic binning, comparative biology and taxonomic classification.</title>
        <authorList>
            <person name="Goeker M."/>
        </authorList>
    </citation>
    <scope>NUCLEOTIDE SEQUENCE [LARGE SCALE GENOMIC DNA]</scope>
    <source>
        <strain evidence="10 11">DSM 11805</strain>
    </source>
</reference>
<feature type="transmembrane region" description="Helical" evidence="8">
    <location>
        <begin position="296"/>
        <end position="314"/>
    </location>
</feature>
<dbReference type="Gene3D" id="1.20.1540.10">
    <property type="entry name" value="Rhomboid-like"/>
    <property type="match status" value="1"/>
</dbReference>
<evidence type="ECO:0000256" key="5">
    <source>
        <dbReference type="ARBA" id="ARBA00022989"/>
    </source>
</evidence>
<sequence>MQIKHQFLQAQIATLLMENLEYDFITGTSNYEEIILRKKVNGTIHFVRLSRKQHDWQREMERTLRHVENTLMNHFPSPLFTKNVHFHHLYFVDYEPVDSYEHLYKTESFHKKVNQSHLYILTKETIQSELQKFENQINFKLIDRITFPEDQISVLHMEQLTLDLQRRIHTLKETKHKQSRELFHYGKPILTFLLIAINILIFIFIEYKGSSTSTETLIKYGAKYNIAIMDGEYWRFITSMFLHIGTFHLLLNMLALYFLGTLTERIFGNSRYFLIYMIAGLTGGLASFAFNPAVAAGASGAIYGLFGALLYFGWRNKEVFMKTIGMNVFTILGINIIFGFIAPQIDVGGHLGGLVGGFIAAMAVGLPNAKSVSKRLIGWLVCVVGLGSLFLYGVNNEAVQKSNIMQLQRIQNYMKQEEFEKIIPVASDALENTDENEFVAELLFYRSYAYIQSQQVDEAIADLEIAVKESPEFEEAWYNLAILYQGENEREKAIAAVERLLEIDQDNDRYEELLQLLRKE</sequence>
<dbReference type="RefSeq" id="WP_184244326.1">
    <property type="nucleotide sequence ID" value="NZ_BAAACU010000022.1"/>
</dbReference>
<dbReference type="InterPro" id="IPR011990">
    <property type="entry name" value="TPR-like_helical_dom_sf"/>
</dbReference>
<keyword evidence="10" id="KW-0645">Protease</keyword>
<dbReference type="PANTHER" id="PTHR43731">
    <property type="entry name" value="RHOMBOID PROTEASE"/>
    <property type="match status" value="1"/>
</dbReference>